<feature type="region of interest" description="Disordered" evidence="1">
    <location>
        <begin position="1"/>
        <end position="38"/>
    </location>
</feature>
<sequence>MSDAKRSALGGAMKSKQRRNADVQEAEDAAAEERDQTPVQLNVRVPAWLRKELNLHKIRSEETIEEAVQEALRNYLDV</sequence>
<protein>
    <submittedName>
        <fullName evidence="2">Uncharacterized protein</fullName>
    </submittedName>
</protein>
<reference evidence="2 3" key="1">
    <citation type="submission" date="2017-10" db="EMBL/GenBank/DDBJ databases">
        <title>Draft genome of Longibacter Salinarum.</title>
        <authorList>
            <person name="Goh K.M."/>
            <person name="Shamsir M.S."/>
            <person name="Lim S.W."/>
        </authorList>
    </citation>
    <scope>NUCLEOTIDE SEQUENCE [LARGE SCALE GENOMIC DNA]</scope>
    <source>
        <strain evidence="2 3">KCTC 52045</strain>
    </source>
</reference>
<comment type="caution">
    <text evidence="2">The sequence shown here is derived from an EMBL/GenBank/DDBJ whole genome shotgun (WGS) entry which is preliminary data.</text>
</comment>
<evidence type="ECO:0000313" key="3">
    <source>
        <dbReference type="Proteomes" id="UP000220102"/>
    </source>
</evidence>
<dbReference type="EMBL" id="PDEQ01000015">
    <property type="protein sequence ID" value="PEN10375.1"/>
    <property type="molecule type" value="Genomic_DNA"/>
</dbReference>
<evidence type="ECO:0000256" key="1">
    <source>
        <dbReference type="SAM" id="MobiDB-lite"/>
    </source>
</evidence>
<keyword evidence="3" id="KW-1185">Reference proteome</keyword>
<name>A0A2A8CTH9_9BACT</name>
<evidence type="ECO:0000313" key="2">
    <source>
        <dbReference type="EMBL" id="PEN10375.1"/>
    </source>
</evidence>
<gene>
    <name evidence="2" type="ORF">CRI94_17310</name>
</gene>
<dbReference type="Proteomes" id="UP000220102">
    <property type="component" value="Unassembled WGS sequence"/>
</dbReference>
<proteinExistence type="predicted"/>
<accession>A0A2A8CTH9</accession>
<dbReference type="AlphaFoldDB" id="A0A2A8CTH9"/>
<dbReference type="RefSeq" id="WP_098079321.1">
    <property type="nucleotide sequence ID" value="NZ_PDEQ01000015.1"/>
</dbReference>
<organism evidence="2 3">
    <name type="scientific">Longibacter salinarum</name>
    <dbReference type="NCBI Taxonomy" id="1850348"/>
    <lineage>
        <taxon>Bacteria</taxon>
        <taxon>Pseudomonadati</taxon>
        <taxon>Rhodothermota</taxon>
        <taxon>Rhodothermia</taxon>
        <taxon>Rhodothermales</taxon>
        <taxon>Salisaetaceae</taxon>
        <taxon>Longibacter</taxon>
    </lineage>
</organism>